<reference evidence="4 5" key="1">
    <citation type="submission" date="2016-04" db="EMBL/GenBank/DDBJ databases">
        <title>A degradative enzymes factory behind the ericoid mycorrhizal symbiosis.</title>
        <authorList>
            <consortium name="DOE Joint Genome Institute"/>
            <person name="Martino E."/>
            <person name="Morin E."/>
            <person name="Grelet G."/>
            <person name="Kuo A."/>
            <person name="Kohler A."/>
            <person name="Daghino S."/>
            <person name="Barry K."/>
            <person name="Choi C."/>
            <person name="Cichocki N."/>
            <person name="Clum A."/>
            <person name="Copeland A."/>
            <person name="Hainaut M."/>
            <person name="Haridas S."/>
            <person name="Labutti K."/>
            <person name="Lindquist E."/>
            <person name="Lipzen A."/>
            <person name="Khouja H.-R."/>
            <person name="Murat C."/>
            <person name="Ohm R."/>
            <person name="Olson A."/>
            <person name="Spatafora J."/>
            <person name="Veneault-Fourrey C."/>
            <person name="Henrissat B."/>
            <person name="Grigoriev I."/>
            <person name="Martin F."/>
            <person name="Perotto S."/>
        </authorList>
    </citation>
    <scope>NUCLEOTIDE SEQUENCE [LARGE SCALE GENOMIC DNA]</scope>
    <source>
        <strain evidence="4 5">F</strain>
    </source>
</reference>
<gene>
    <name evidence="4" type="ORF">L207DRAFT_529491</name>
</gene>
<dbReference type="EMBL" id="KZ613946">
    <property type="protein sequence ID" value="PMD39516.1"/>
    <property type="molecule type" value="Genomic_DNA"/>
</dbReference>
<dbReference type="OrthoDB" id="416217at2759"/>
<dbReference type="Gene3D" id="4.10.240.10">
    <property type="entry name" value="Zn(2)-C6 fungal-type DNA-binding domain"/>
    <property type="match status" value="1"/>
</dbReference>
<dbReference type="PANTHER" id="PTHR47784">
    <property type="entry name" value="STEROL UPTAKE CONTROL PROTEIN 2"/>
    <property type="match status" value="1"/>
</dbReference>
<accession>A0A2J6RLX8</accession>
<protein>
    <recommendedName>
        <fullName evidence="3">Zn(2)-C6 fungal-type domain-containing protein</fullName>
    </recommendedName>
</protein>
<dbReference type="GO" id="GO:0001228">
    <property type="term" value="F:DNA-binding transcription activator activity, RNA polymerase II-specific"/>
    <property type="evidence" value="ECO:0007669"/>
    <property type="project" value="TreeGrafter"/>
</dbReference>
<dbReference type="SMART" id="SM00066">
    <property type="entry name" value="GAL4"/>
    <property type="match status" value="1"/>
</dbReference>
<dbReference type="InterPro" id="IPR001138">
    <property type="entry name" value="Zn2Cys6_DnaBD"/>
</dbReference>
<keyword evidence="5" id="KW-1185">Reference proteome</keyword>
<dbReference type="InterPro" id="IPR053157">
    <property type="entry name" value="Sterol_Uptake_Regulator"/>
</dbReference>
<dbReference type="AlphaFoldDB" id="A0A2J6RLX8"/>
<evidence type="ECO:0000256" key="1">
    <source>
        <dbReference type="ARBA" id="ARBA00023242"/>
    </source>
</evidence>
<evidence type="ECO:0000256" key="2">
    <source>
        <dbReference type="SAM" id="MobiDB-lite"/>
    </source>
</evidence>
<dbReference type="PROSITE" id="PS00463">
    <property type="entry name" value="ZN2_CY6_FUNGAL_1"/>
    <property type="match status" value="1"/>
</dbReference>
<keyword evidence="1" id="KW-0539">Nucleus</keyword>
<feature type="compositionally biased region" description="Basic and acidic residues" evidence="2">
    <location>
        <begin position="1"/>
        <end position="12"/>
    </location>
</feature>
<name>A0A2J6RLX8_HYAVF</name>
<dbReference type="PROSITE" id="PS50048">
    <property type="entry name" value="ZN2_CY6_FUNGAL_2"/>
    <property type="match status" value="1"/>
</dbReference>
<feature type="region of interest" description="Disordered" evidence="2">
    <location>
        <begin position="1"/>
        <end position="24"/>
    </location>
</feature>
<dbReference type="GO" id="GO:0008270">
    <property type="term" value="F:zinc ion binding"/>
    <property type="evidence" value="ECO:0007669"/>
    <property type="project" value="InterPro"/>
</dbReference>
<dbReference type="Pfam" id="PF00172">
    <property type="entry name" value="Zn_clus"/>
    <property type="match status" value="1"/>
</dbReference>
<dbReference type="InterPro" id="IPR036864">
    <property type="entry name" value="Zn2-C6_fun-type_DNA-bd_sf"/>
</dbReference>
<feature type="domain" description="Zn(2)-C6 fungal-type" evidence="3">
    <location>
        <begin position="25"/>
        <end position="55"/>
    </location>
</feature>
<dbReference type="CDD" id="cd00067">
    <property type="entry name" value="GAL4"/>
    <property type="match status" value="1"/>
</dbReference>
<sequence>MSAPHRSSEKPLSRPPKANRRSRQGCGNCRLRKVKCDEIKPSCKRCEMYGVFCDYDSQSSDLQLSVDGVTNFQTVKKLPSSLNLITLDPISPLTMQNSSKSLRRNEMYQLMDQDLELLSKFQTRTVFTITFDKSLPIYQNEIIKLACASPFLMHAVLALTLMHDRYLGVGLHTRQSPTEAFHWSRSISLFNNKLSSPVQLSERDALWGTAALLGVMAFGVIDAETPEEAWPLAPPSPLDLNWLKLSDGKKEMWTIIQPFRSDCVFQPLALEFATFLPTPKGPGLEALPPQLLALFDLDATSTSNNNPFHDAASMLAKSWNTDCEYTAMSNFFSFVSRMSPGYKQLLQQKNPRALLLLAYFYAQVCRYQHWWVRRTRIECQAICTYLERNHQHEPDIQTLLQFPKMICNNS</sequence>
<evidence type="ECO:0000259" key="3">
    <source>
        <dbReference type="PROSITE" id="PS50048"/>
    </source>
</evidence>
<dbReference type="Proteomes" id="UP000235786">
    <property type="component" value="Unassembled WGS sequence"/>
</dbReference>
<dbReference type="PANTHER" id="PTHR47784:SF9">
    <property type="entry name" value="ZN(II)2CYS6 TRANSCRIPTION FACTOR (EUROFUNG)"/>
    <property type="match status" value="1"/>
</dbReference>
<organism evidence="4 5">
    <name type="scientific">Hyaloscypha variabilis (strain UAMH 11265 / GT02V1 / F)</name>
    <name type="common">Meliniomyces variabilis</name>
    <dbReference type="NCBI Taxonomy" id="1149755"/>
    <lineage>
        <taxon>Eukaryota</taxon>
        <taxon>Fungi</taxon>
        <taxon>Dikarya</taxon>
        <taxon>Ascomycota</taxon>
        <taxon>Pezizomycotina</taxon>
        <taxon>Leotiomycetes</taxon>
        <taxon>Helotiales</taxon>
        <taxon>Hyaloscyphaceae</taxon>
        <taxon>Hyaloscypha</taxon>
        <taxon>Hyaloscypha variabilis</taxon>
    </lineage>
</organism>
<evidence type="ECO:0000313" key="5">
    <source>
        <dbReference type="Proteomes" id="UP000235786"/>
    </source>
</evidence>
<evidence type="ECO:0000313" key="4">
    <source>
        <dbReference type="EMBL" id="PMD39516.1"/>
    </source>
</evidence>
<proteinExistence type="predicted"/>
<dbReference type="STRING" id="1149755.A0A2J6RLX8"/>
<dbReference type="SUPFAM" id="SSF57701">
    <property type="entry name" value="Zn2/Cys6 DNA-binding domain"/>
    <property type="match status" value="1"/>
</dbReference>